<protein>
    <submittedName>
        <fullName evidence="1">Amino acid-binding protein</fullName>
    </submittedName>
</protein>
<evidence type="ECO:0000313" key="2">
    <source>
        <dbReference type="Proteomes" id="UP000224460"/>
    </source>
</evidence>
<organism evidence="1 2">
    <name type="scientific">Sporanaerobium hydrogeniformans</name>
    <dbReference type="NCBI Taxonomy" id="3072179"/>
    <lineage>
        <taxon>Bacteria</taxon>
        <taxon>Bacillati</taxon>
        <taxon>Bacillota</taxon>
        <taxon>Clostridia</taxon>
        <taxon>Lachnospirales</taxon>
        <taxon>Lachnospiraceae</taxon>
        <taxon>Sporanaerobium</taxon>
    </lineage>
</organism>
<comment type="caution">
    <text evidence="1">The sequence shown here is derived from an EMBL/GenBank/DDBJ whole genome shotgun (WGS) entry which is preliminary data.</text>
</comment>
<accession>A0AC61DDE5</accession>
<reference evidence="1" key="1">
    <citation type="submission" date="2017-10" db="EMBL/GenBank/DDBJ databases">
        <title>Genome sequence of cellulolytic Lachnospiraceae bacterium XHS1971 isolated from hotspring sediment.</title>
        <authorList>
            <person name="Vasudevan G."/>
            <person name="Joshi A.J."/>
            <person name="Hivarkar S."/>
            <person name="Lanjekar V.B."/>
            <person name="Dhakephalkar P.K."/>
            <person name="Dagar S."/>
        </authorList>
    </citation>
    <scope>NUCLEOTIDE SEQUENCE</scope>
    <source>
        <strain evidence="1">XHS1971</strain>
    </source>
</reference>
<dbReference type="EMBL" id="PEDL01000009">
    <property type="protein sequence ID" value="PHV70607.1"/>
    <property type="molecule type" value="Genomic_DNA"/>
</dbReference>
<proteinExistence type="predicted"/>
<dbReference type="Proteomes" id="UP000224460">
    <property type="component" value="Unassembled WGS sequence"/>
</dbReference>
<evidence type="ECO:0000313" key="1">
    <source>
        <dbReference type="EMBL" id="PHV70607.1"/>
    </source>
</evidence>
<sequence length="134" mass="15195">MSNFKLTLQLLEGSYSVCKNYPLSDLQYLIEHSHFFSFTKTSDELSFVINSSALTDYPNVQYEKDWRILKVLGPLDFSLVGILSDLTTTLCKANISLFALSTFDTDYILVKENVINPAILALKKEGYEILPDLL</sequence>
<name>A0AC61DDE5_9FIRM</name>
<keyword evidence="2" id="KW-1185">Reference proteome</keyword>
<gene>
    <name evidence="1" type="ORF">CS063_09910</name>
</gene>